<dbReference type="Pfam" id="PF20263">
    <property type="entry name" value="LYRM2-like"/>
    <property type="match status" value="1"/>
</dbReference>
<protein>
    <recommendedName>
        <fullName evidence="1">LYR motif-containing protein Cup1-like N-terminal domain-containing protein</fullName>
    </recommendedName>
</protein>
<sequence>MGRRMIPPHARNTTIYAPYEWRSLLRDLLRQCSFLPDPIAQAACHDHVMQRFRRWEAEKRPWVKYKTIREHNSYKDAHQKLSLLIRANEGFPRPLEKVLRFAYGRSGKRRWELLSTLLTENVPADSNAVEHLISTTKADFGDDWKPPTVLVDLLKSQNNNPFVAQLSNRPPVKELEPKFPKKVTWGGGVAFNRRKNIRRDWYNNVLSVILPPLPDSELQVLEGLISGKITWKRRSKTLSEGDFRFVADHHSHPGRRVRRLLSYGPRKEQTFEAYASGRPHTITRRLMTRLWQRISCLVPRSRWDTPSGKHYFTWDTVKPLPLLAASPAATKSSEELFESKIEDIKLKRRLPLTALNVPDAEDDVD</sequence>
<name>A0A0F8V4F9_9EURO</name>
<evidence type="ECO:0000313" key="3">
    <source>
        <dbReference type="Proteomes" id="UP000034291"/>
    </source>
</evidence>
<comment type="caution">
    <text evidence="2">The sequence shown here is derived from an EMBL/GenBank/DDBJ whole genome shotgun (WGS) entry which is preliminary data.</text>
</comment>
<dbReference type="AlphaFoldDB" id="A0A0F8V4F9"/>
<gene>
    <name evidence="2" type="ORF">ARAM_002537</name>
</gene>
<dbReference type="Proteomes" id="UP000034291">
    <property type="component" value="Unassembled WGS sequence"/>
</dbReference>
<dbReference type="InterPro" id="IPR046896">
    <property type="entry name" value="Cup1-like_N"/>
</dbReference>
<keyword evidence="3" id="KW-1185">Reference proteome</keyword>
<evidence type="ECO:0000313" key="2">
    <source>
        <dbReference type="EMBL" id="KKK26649.1"/>
    </source>
</evidence>
<evidence type="ECO:0000259" key="1">
    <source>
        <dbReference type="Pfam" id="PF20263"/>
    </source>
</evidence>
<feature type="domain" description="LYR motif-containing protein Cup1-like N-terminal" evidence="1">
    <location>
        <begin position="24"/>
        <end position="114"/>
    </location>
</feature>
<dbReference type="CDD" id="cd20273">
    <property type="entry name" value="Complex1_LYR_unchar"/>
    <property type="match status" value="1"/>
</dbReference>
<reference evidence="2 3" key="1">
    <citation type="submission" date="2015-02" db="EMBL/GenBank/DDBJ databases">
        <title>Draft Genome Sequences of Two Closely-Related Aflatoxigenic Aspergillus Species Obtained from the Cote d'Ivoire.</title>
        <authorList>
            <person name="Moore G.G."/>
            <person name="Beltz S.B."/>
            <person name="Mack B.M."/>
        </authorList>
    </citation>
    <scope>NUCLEOTIDE SEQUENCE [LARGE SCALE GENOMIC DNA]</scope>
    <source>
        <strain evidence="2 3">SRRC1468</strain>
    </source>
</reference>
<dbReference type="OrthoDB" id="5521299at2759"/>
<accession>A0A0F8V4F9</accession>
<proteinExistence type="predicted"/>
<organism evidence="2 3">
    <name type="scientific">Aspergillus rambellii</name>
    <dbReference type="NCBI Taxonomy" id="308745"/>
    <lineage>
        <taxon>Eukaryota</taxon>
        <taxon>Fungi</taxon>
        <taxon>Dikarya</taxon>
        <taxon>Ascomycota</taxon>
        <taxon>Pezizomycotina</taxon>
        <taxon>Eurotiomycetes</taxon>
        <taxon>Eurotiomycetidae</taxon>
        <taxon>Eurotiales</taxon>
        <taxon>Aspergillaceae</taxon>
        <taxon>Aspergillus</taxon>
        <taxon>Aspergillus subgen. Nidulantes</taxon>
    </lineage>
</organism>
<dbReference type="EMBL" id="JZBS01000294">
    <property type="protein sequence ID" value="KKK26649.1"/>
    <property type="molecule type" value="Genomic_DNA"/>
</dbReference>